<comment type="pathway">
    <text evidence="1 10">Amino-acid biosynthesis; L-phenylalanine biosynthesis; phenylpyruvate from prephenate: step 1/1.</text>
</comment>
<feature type="site" description="Essential for prephenate dehydratase activity" evidence="9">
    <location>
        <position position="202"/>
    </location>
</feature>
<sequence length="332" mass="35107">MSAAAAPQAEPQHDAGSPTSGATGTERARYVYLGPAGTFTEAALRQVPGTEGSQCDPVGSVITALAEVRHGTADFAVVPIENSVEGGVTATLDDIAADDNLQIRREILVPISFVLVGRRQLELNEIQTVSTHTHGWAQVRNWAAAHIPQAEFIPGNSTAGAARGLLDDSTTYDAAVCAPLVAEQTGLPVLASAIEDTAGAVTRFVLVSRPCPVPAPTGSDKTTVVVPLPEDHPGALMDILDQFSTRGINLSRIESRPTGAGLGSYFFSIDFEGHVAEERVKAALAALYRMIPGIRFLGSYPRADKLKYAIPAHTRDAAYRAGQEWVAAIMER</sequence>
<name>A0A3D9LG11_9MICC</name>
<dbReference type="FunFam" id="3.30.70.260:FF:000012">
    <property type="entry name" value="Prephenate dehydratase"/>
    <property type="match status" value="1"/>
</dbReference>
<dbReference type="Pfam" id="PF00800">
    <property type="entry name" value="PDT"/>
    <property type="match status" value="1"/>
</dbReference>
<dbReference type="EC" id="4.2.1.51" evidence="2 10"/>
<dbReference type="Pfam" id="PF01842">
    <property type="entry name" value="ACT"/>
    <property type="match status" value="1"/>
</dbReference>
<dbReference type="CDD" id="cd13632">
    <property type="entry name" value="PBP2_Aa-PDT_like"/>
    <property type="match status" value="1"/>
</dbReference>
<dbReference type="InterPro" id="IPR002912">
    <property type="entry name" value="ACT_dom"/>
</dbReference>
<evidence type="ECO:0000256" key="4">
    <source>
        <dbReference type="ARBA" id="ARBA00022605"/>
    </source>
</evidence>
<dbReference type="InterPro" id="IPR045865">
    <property type="entry name" value="ACT-like_dom_sf"/>
</dbReference>
<evidence type="ECO:0000256" key="10">
    <source>
        <dbReference type="RuleBase" id="RU361254"/>
    </source>
</evidence>
<dbReference type="Gene3D" id="3.40.190.10">
    <property type="entry name" value="Periplasmic binding protein-like II"/>
    <property type="match status" value="2"/>
</dbReference>
<evidence type="ECO:0000256" key="3">
    <source>
        <dbReference type="ARBA" id="ARBA00021872"/>
    </source>
</evidence>
<keyword evidence="15" id="KW-1185">Reference proteome</keyword>
<protein>
    <recommendedName>
        <fullName evidence="3 10">Prephenate dehydratase</fullName>
        <shortName evidence="10">PDT</shortName>
        <ecNumber evidence="2 10">4.2.1.51</ecNumber>
    </recommendedName>
</protein>
<feature type="region of interest" description="Disordered" evidence="11">
    <location>
        <begin position="1"/>
        <end position="24"/>
    </location>
</feature>
<keyword evidence="7 10" id="KW-0456">Lyase</keyword>
<dbReference type="EMBL" id="QREH01000001">
    <property type="protein sequence ID" value="REE04604.1"/>
    <property type="molecule type" value="Genomic_DNA"/>
</dbReference>
<dbReference type="InterPro" id="IPR008242">
    <property type="entry name" value="Chor_mutase/pphenate_deHydtase"/>
</dbReference>
<evidence type="ECO:0000259" key="12">
    <source>
        <dbReference type="PROSITE" id="PS51171"/>
    </source>
</evidence>
<evidence type="ECO:0000256" key="5">
    <source>
        <dbReference type="ARBA" id="ARBA00023141"/>
    </source>
</evidence>
<accession>A0A3D9LG11</accession>
<evidence type="ECO:0000256" key="6">
    <source>
        <dbReference type="ARBA" id="ARBA00023222"/>
    </source>
</evidence>
<evidence type="ECO:0000256" key="1">
    <source>
        <dbReference type="ARBA" id="ARBA00004741"/>
    </source>
</evidence>
<dbReference type="CDD" id="cd04905">
    <property type="entry name" value="ACT_CM-PDT"/>
    <property type="match status" value="1"/>
</dbReference>
<dbReference type="InterPro" id="IPR001086">
    <property type="entry name" value="Preph_deHydtase"/>
</dbReference>
<dbReference type="OrthoDB" id="9802281at2"/>
<feature type="domain" description="Prephenate dehydratase" evidence="12">
    <location>
        <begin position="29"/>
        <end position="209"/>
    </location>
</feature>
<dbReference type="RefSeq" id="WP_115932504.1">
    <property type="nucleotide sequence ID" value="NZ_QREH01000001.1"/>
</dbReference>
<dbReference type="PANTHER" id="PTHR21022">
    <property type="entry name" value="PREPHENATE DEHYDRATASE P PROTEIN"/>
    <property type="match status" value="1"/>
</dbReference>
<dbReference type="InterPro" id="IPR018528">
    <property type="entry name" value="Preph_deHydtase_CS"/>
</dbReference>
<reference evidence="14 15" key="1">
    <citation type="submission" date="2018-07" db="EMBL/GenBank/DDBJ databases">
        <title>Sequencing the genomes of 1000 actinobacteria strains.</title>
        <authorList>
            <person name="Klenk H.-P."/>
        </authorList>
    </citation>
    <scope>NUCLEOTIDE SEQUENCE [LARGE SCALE GENOMIC DNA]</scope>
    <source>
        <strain evidence="14 15">DSM 14442</strain>
    </source>
</reference>
<dbReference type="PANTHER" id="PTHR21022:SF19">
    <property type="entry name" value="PREPHENATE DEHYDRATASE-RELATED"/>
    <property type="match status" value="1"/>
</dbReference>
<comment type="caution">
    <text evidence="14">The sequence shown here is derived from an EMBL/GenBank/DDBJ whole genome shotgun (WGS) entry which is preliminary data.</text>
</comment>
<evidence type="ECO:0000256" key="2">
    <source>
        <dbReference type="ARBA" id="ARBA00013147"/>
    </source>
</evidence>
<keyword evidence="6 10" id="KW-0584">Phenylalanine biosynthesis</keyword>
<dbReference type="PROSITE" id="PS51671">
    <property type="entry name" value="ACT"/>
    <property type="match status" value="1"/>
</dbReference>
<evidence type="ECO:0000313" key="15">
    <source>
        <dbReference type="Proteomes" id="UP000256727"/>
    </source>
</evidence>
<evidence type="ECO:0000256" key="8">
    <source>
        <dbReference type="ARBA" id="ARBA00047848"/>
    </source>
</evidence>
<proteinExistence type="predicted"/>
<dbReference type="GO" id="GO:0005737">
    <property type="term" value="C:cytoplasm"/>
    <property type="evidence" value="ECO:0007669"/>
    <property type="project" value="TreeGrafter"/>
</dbReference>
<organism evidence="14 15">
    <name type="scientific">Citricoccus muralis</name>
    <dbReference type="NCBI Taxonomy" id="169134"/>
    <lineage>
        <taxon>Bacteria</taxon>
        <taxon>Bacillati</taxon>
        <taxon>Actinomycetota</taxon>
        <taxon>Actinomycetes</taxon>
        <taxon>Micrococcales</taxon>
        <taxon>Micrococcaceae</taxon>
        <taxon>Citricoccus</taxon>
    </lineage>
</organism>
<evidence type="ECO:0000313" key="14">
    <source>
        <dbReference type="EMBL" id="REE04604.1"/>
    </source>
</evidence>
<dbReference type="NCBIfam" id="NF008865">
    <property type="entry name" value="PRK11898.1"/>
    <property type="match status" value="1"/>
</dbReference>
<dbReference type="Proteomes" id="UP000256727">
    <property type="component" value="Unassembled WGS sequence"/>
</dbReference>
<keyword evidence="5 10" id="KW-0057">Aromatic amino acid biosynthesis</keyword>
<gene>
    <name evidence="10" type="primary">pheA</name>
    <name evidence="14" type="ORF">C8E99_2444</name>
</gene>
<dbReference type="GO" id="GO:0004664">
    <property type="term" value="F:prephenate dehydratase activity"/>
    <property type="evidence" value="ECO:0007669"/>
    <property type="project" value="UniProtKB-UniRule"/>
</dbReference>
<evidence type="ECO:0000259" key="13">
    <source>
        <dbReference type="PROSITE" id="PS51671"/>
    </source>
</evidence>
<evidence type="ECO:0000256" key="7">
    <source>
        <dbReference type="ARBA" id="ARBA00023239"/>
    </source>
</evidence>
<dbReference type="PROSITE" id="PS00858">
    <property type="entry name" value="PREPHENATE_DEHYDR_2"/>
    <property type="match status" value="1"/>
</dbReference>
<dbReference type="UniPathway" id="UPA00121">
    <property type="reaction ID" value="UER00345"/>
</dbReference>
<dbReference type="Gene3D" id="3.30.70.260">
    <property type="match status" value="1"/>
</dbReference>
<comment type="catalytic activity">
    <reaction evidence="8 10">
        <text>prephenate + H(+) = 3-phenylpyruvate + CO2 + H2O</text>
        <dbReference type="Rhea" id="RHEA:21648"/>
        <dbReference type="ChEBI" id="CHEBI:15377"/>
        <dbReference type="ChEBI" id="CHEBI:15378"/>
        <dbReference type="ChEBI" id="CHEBI:16526"/>
        <dbReference type="ChEBI" id="CHEBI:18005"/>
        <dbReference type="ChEBI" id="CHEBI:29934"/>
        <dbReference type="EC" id="4.2.1.51"/>
    </reaction>
</comment>
<feature type="domain" description="ACT" evidence="13">
    <location>
        <begin position="224"/>
        <end position="301"/>
    </location>
</feature>
<dbReference type="SUPFAM" id="SSF53850">
    <property type="entry name" value="Periplasmic binding protein-like II"/>
    <property type="match status" value="1"/>
</dbReference>
<dbReference type="FunFam" id="3.40.190.10:FF:000064">
    <property type="entry name" value="Prephenate dehydratase"/>
    <property type="match status" value="1"/>
</dbReference>
<dbReference type="AlphaFoldDB" id="A0A3D9LG11"/>
<keyword evidence="4 10" id="KW-0028">Amino-acid biosynthesis</keyword>
<dbReference type="SUPFAM" id="SSF55021">
    <property type="entry name" value="ACT-like"/>
    <property type="match status" value="1"/>
</dbReference>
<dbReference type="PROSITE" id="PS51171">
    <property type="entry name" value="PREPHENATE_DEHYDR_3"/>
    <property type="match status" value="1"/>
</dbReference>
<dbReference type="GO" id="GO:0009094">
    <property type="term" value="P:L-phenylalanine biosynthetic process"/>
    <property type="evidence" value="ECO:0007669"/>
    <property type="project" value="UniProtKB-UniPathway"/>
</dbReference>
<dbReference type="PIRSF" id="PIRSF001500">
    <property type="entry name" value="Chor_mut_pdt_Ppr"/>
    <property type="match status" value="1"/>
</dbReference>
<evidence type="ECO:0000256" key="9">
    <source>
        <dbReference type="PIRSR" id="PIRSR001500-2"/>
    </source>
</evidence>
<evidence type="ECO:0000256" key="11">
    <source>
        <dbReference type="SAM" id="MobiDB-lite"/>
    </source>
</evidence>